<comment type="caution">
    <text evidence="6">The sequence shown here is derived from an EMBL/GenBank/DDBJ whole genome shotgun (WGS) entry which is preliminary data.</text>
</comment>
<evidence type="ECO:0000256" key="4">
    <source>
        <dbReference type="PROSITE-ProRule" id="PRU00510"/>
    </source>
</evidence>
<dbReference type="RefSeq" id="WP_188839169.1">
    <property type="nucleotide sequence ID" value="NZ_BMHI01000008.1"/>
</dbReference>
<keyword evidence="7" id="KW-1185">Reference proteome</keyword>
<name>A0A916TKB8_9MICO</name>
<dbReference type="SUPFAM" id="SSF57716">
    <property type="entry name" value="Glucocorticoid receptor-like (DNA-binding domain)"/>
    <property type="match status" value="1"/>
</dbReference>
<evidence type="ECO:0000313" key="6">
    <source>
        <dbReference type="EMBL" id="GGB47566.1"/>
    </source>
</evidence>
<dbReference type="PROSITE" id="PS01102">
    <property type="entry name" value="ZF_DKSA_1"/>
    <property type="match status" value="1"/>
</dbReference>
<keyword evidence="1" id="KW-0479">Metal-binding</keyword>
<evidence type="ECO:0000313" key="7">
    <source>
        <dbReference type="Proteomes" id="UP000636793"/>
    </source>
</evidence>
<dbReference type="PROSITE" id="PS51128">
    <property type="entry name" value="ZF_DKSA_2"/>
    <property type="match status" value="1"/>
</dbReference>
<protein>
    <submittedName>
        <fullName evidence="6">DnaK suppressor protein</fullName>
    </submittedName>
</protein>
<dbReference type="GO" id="GO:0008270">
    <property type="term" value="F:zinc ion binding"/>
    <property type="evidence" value="ECO:0007669"/>
    <property type="project" value="UniProtKB-KW"/>
</dbReference>
<dbReference type="InterPro" id="IPR020458">
    <property type="entry name" value="Znf_DskA_TraR_CS"/>
</dbReference>
<dbReference type="EMBL" id="BMHI01000008">
    <property type="protein sequence ID" value="GGB47566.1"/>
    <property type="molecule type" value="Genomic_DNA"/>
</dbReference>
<dbReference type="PANTHER" id="PTHR33823">
    <property type="entry name" value="RNA POLYMERASE-BINDING TRANSCRIPTION FACTOR DKSA-RELATED"/>
    <property type="match status" value="1"/>
</dbReference>
<proteinExistence type="predicted"/>
<feature type="domain" description="Zinc finger DksA/TraR C4-type" evidence="5">
    <location>
        <begin position="79"/>
        <end position="110"/>
    </location>
</feature>
<sequence length="111" mass="11892">MDPELLLTELRREVIQRAGLLDETFDDVVAALRDSNADDEHDPEGHTIAVDRAMVDALRRDAGAQLVRIDAALARVEAGTYGTCERCGTPIADARLEALPTTTLCIGCAGS</sequence>
<reference evidence="6" key="1">
    <citation type="journal article" date="2014" name="Int. J. Syst. Evol. Microbiol.">
        <title>Complete genome sequence of Corynebacterium casei LMG S-19264T (=DSM 44701T), isolated from a smear-ripened cheese.</title>
        <authorList>
            <consortium name="US DOE Joint Genome Institute (JGI-PGF)"/>
            <person name="Walter F."/>
            <person name="Albersmeier A."/>
            <person name="Kalinowski J."/>
            <person name="Ruckert C."/>
        </authorList>
    </citation>
    <scope>NUCLEOTIDE SEQUENCE</scope>
    <source>
        <strain evidence="6">CGMCC 1.15085</strain>
    </source>
</reference>
<keyword evidence="3" id="KW-0862">Zinc</keyword>
<evidence type="ECO:0000259" key="5">
    <source>
        <dbReference type="Pfam" id="PF01258"/>
    </source>
</evidence>
<dbReference type="Proteomes" id="UP000636793">
    <property type="component" value="Unassembled WGS sequence"/>
</dbReference>
<dbReference type="Gene3D" id="1.20.120.910">
    <property type="entry name" value="DksA, coiled-coil domain"/>
    <property type="match status" value="1"/>
</dbReference>
<evidence type="ECO:0000256" key="2">
    <source>
        <dbReference type="ARBA" id="ARBA00022771"/>
    </source>
</evidence>
<dbReference type="PANTHER" id="PTHR33823:SF2">
    <property type="entry name" value="RNA POLYMERASE-BINDING TRANSCRIPTION FACTOR DKSA"/>
    <property type="match status" value="1"/>
</dbReference>
<reference evidence="6" key="2">
    <citation type="submission" date="2020-09" db="EMBL/GenBank/DDBJ databases">
        <authorList>
            <person name="Sun Q."/>
            <person name="Zhou Y."/>
        </authorList>
    </citation>
    <scope>NUCLEOTIDE SEQUENCE</scope>
    <source>
        <strain evidence="6">CGMCC 1.15085</strain>
    </source>
</reference>
<dbReference type="InterPro" id="IPR000962">
    <property type="entry name" value="Znf_DskA_TraR"/>
</dbReference>
<dbReference type="AlphaFoldDB" id="A0A916TKB8"/>
<organism evidence="6 7">
    <name type="scientific">Flexivirga endophytica</name>
    <dbReference type="NCBI Taxonomy" id="1849103"/>
    <lineage>
        <taxon>Bacteria</taxon>
        <taxon>Bacillati</taxon>
        <taxon>Actinomycetota</taxon>
        <taxon>Actinomycetes</taxon>
        <taxon>Micrococcales</taxon>
        <taxon>Dermacoccaceae</taxon>
        <taxon>Flexivirga</taxon>
    </lineage>
</organism>
<accession>A0A916TKB8</accession>
<dbReference type="PRINTS" id="PR00618">
    <property type="entry name" value="DKSAZNFINGER"/>
</dbReference>
<dbReference type="InterPro" id="IPR020460">
    <property type="entry name" value="Znf_C4-type_bac"/>
</dbReference>
<keyword evidence="2" id="KW-0863">Zinc-finger</keyword>
<dbReference type="Pfam" id="PF01258">
    <property type="entry name" value="zf-dskA_traR"/>
    <property type="match status" value="1"/>
</dbReference>
<feature type="zinc finger region" description="dksA C4-type" evidence="4">
    <location>
        <begin position="84"/>
        <end position="108"/>
    </location>
</feature>
<evidence type="ECO:0000256" key="1">
    <source>
        <dbReference type="ARBA" id="ARBA00022723"/>
    </source>
</evidence>
<gene>
    <name evidence="6" type="ORF">GCM10011492_43450</name>
</gene>
<evidence type="ECO:0000256" key="3">
    <source>
        <dbReference type="ARBA" id="ARBA00022833"/>
    </source>
</evidence>